<gene>
    <name evidence="3" type="ORF">FA15DRAFT_709991</name>
</gene>
<feature type="region of interest" description="Disordered" evidence="1">
    <location>
        <begin position="70"/>
        <end position="90"/>
    </location>
</feature>
<reference evidence="3 4" key="1">
    <citation type="journal article" date="2019" name="Nat. Ecol. Evol.">
        <title>Megaphylogeny resolves global patterns of mushroom evolution.</title>
        <authorList>
            <person name="Varga T."/>
            <person name="Krizsan K."/>
            <person name="Foldi C."/>
            <person name="Dima B."/>
            <person name="Sanchez-Garcia M."/>
            <person name="Sanchez-Ramirez S."/>
            <person name="Szollosi G.J."/>
            <person name="Szarkandi J.G."/>
            <person name="Papp V."/>
            <person name="Albert L."/>
            <person name="Andreopoulos W."/>
            <person name="Angelini C."/>
            <person name="Antonin V."/>
            <person name="Barry K.W."/>
            <person name="Bougher N.L."/>
            <person name="Buchanan P."/>
            <person name="Buyck B."/>
            <person name="Bense V."/>
            <person name="Catcheside P."/>
            <person name="Chovatia M."/>
            <person name="Cooper J."/>
            <person name="Damon W."/>
            <person name="Desjardin D."/>
            <person name="Finy P."/>
            <person name="Geml J."/>
            <person name="Haridas S."/>
            <person name="Hughes K."/>
            <person name="Justo A."/>
            <person name="Karasinski D."/>
            <person name="Kautmanova I."/>
            <person name="Kiss B."/>
            <person name="Kocsube S."/>
            <person name="Kotiranta H."/>
            <person name="LaButti K.M."/>
            <person name="Lechner B.E."/>
            <person name="Liimatainen K."/>
            <person name="Lipzen A."/>
            <person name="Lukacs Z."/>
            <person name="Mihaltcheva S."/>
            <person name="Morgado L.N."/>
            <person name="Niskanen T."/>
            <person name="Noordeloos M.E."/>
            <person name="Ohm R.A."/>
            <person name="Ortiz-Santana B."/>
            <person name="Ovrebo C."/>
            <person name="Racz N."/>
            <person name="Riley R."/>
            <person name="Savchenko A."/>
            <person name="Shiryaev A."/>
            <person name="Soop K."/>
            <person name="Spirin V."/>
            <person name="Szebenyi C."/>
            <person name="Tomsovsky M."/>
            <person name="Tulloss R.E."/>
            <person name="Uehling J."/>
            <person name="Grigoriev I.V."/>
            <person name="Vagvolgyi C."/>
            <person name="Papp T."/>
            <person name="Martin F.M."/>
            <person name="Miettinen O."/>
            <person name="Hibbett D.S."/>
            <person name="Nagy L.G."/>
        </authorList>
    </citation>
    <scope>NUCLEOTIDE SEQUENCE [LARGE SCALE GENOMIC DNA]</scope>
    <source>
        <strain evidence="3 4">CBS 121175</strain>
    </source>
</reference>
<keyword evidence="2" id="KW-0732">Signal</keyword>
<sequence>MGIWAVLRIPINDSVPLLLWLLSAFSAPVSGPLVNEPVNGSARNSGTASLWKGSNEAEVVANPAPAIADKTTTSAVPPSSTLERVSEEAATPPVFLTSTTTATVSVLPPVTTNDAAETAATMTTAPSTAPAAISLPTPQPQAGDSTPKFAPLPAPPALSPAARNPEAHRSSSIFGRWFGRGRSASVSASPVSSLEPSAVAPVDTHGLRSHLVVFLHILKPDATASTESVVGTLPSVVVVDPKVPTAQVEVHEVTEVAVDGKVVELKENQRVEDTPEMLAVVTEQSVTMPVPIVDAQPEPQQHKPVPQGSPDAHLVCSDALDTTPTRTTEEPWWDYNQMSHAQMPGPARAPPQPRPDDFFLVIVPPALFA</sequence>
<feature type="region of interest" description="Disordered" evidence="1">
    <location>
        <begin position="125"/>
        <end position="167"/>
    </location>
</feature>
<accession>A0A5C3KE39</accession>
<feature type="compositionally biased region" description="Polar residues" evidence="1">
    <location>
        <begin position="70"/>
        <end position="83"/>
    </location>
</feature>
<evidence type="ECO:0000256" key="1">
    <source>
        <dbReference type="SAM" id="MobiDB-lite"/>
    </source>
</evidence>
<feature type="chain" id="PRO_5022859456" evidence="2">
    <location>
        <begin position="32"/>
        <end position="369"/>
    </location>
</feature>
<feature type="signal peptide" evidence="2">
    <location>
        <begin position="1"/>
        <end position="31"/>
    </location>
</feature>
<organism evidence="3 4">
    <name type="scientific">Coprinopsis marcescibilis</name>
    <name type="common">Agaric fungus</name>
    <name type="synonym">Psathyrella marcescibilis</name>
    <dbReference type="NCBI Taxonomy" id="230819"/>
    <lineage>
        <taxon>Eukaryota</taxon>
        <taxon>Fungi</taxon>
        <taxon>Dikarya</taxon>
        <taxon>Basidiomycota</taxon>
        <taxon>Agaricomycotina</taxon>
        <taxon>Agaricomycetes</taxon>
        <taxon>Agaricomycetidae</taxon>
        <taxon>Agaricales</taxon>
        <taxon>Agaricineae</taxon>
        <taxon>Psathyrellaceae</taxon>
        <taxon>Coprinopsis</taxon>
    </lineage>
</organism>
<evidence type="ECO:0000256" key="2">
    <source>
        <dbReference type="SAM" id="SignalP"/>
    </source>
</evidence>
<evidence type="ECO:0000313" key="4">
    <source>
        <dbReference type="Proteomes" id="UP000307440"/>
    </source>
</evidence>
<evidence type="ECO:0000313" key="3">
    <source>
        <dbReference type="EMBL" id="TFK18311.1"/>
    </source>
</evidence>
<dbReference type="AlphaFoldDB" id="A0A5C3KE39"/>
<keyword evidence="4" id="KW-1185">Reference proteome</keyword>
<dbReference type="EMBL" id="ML210413">
    <property type="protein sequence ID" value="TFK18311.1"/>
    <property type="molecule type" value="Genomic_DNA"/>
</dbReference>
<protein>
    <submittedName>
        <fullName evidence="3">Uncharacterized protein</fullName>
    </submittedName>
</protein>
<proteinExistence type="predicted"/>
<name>A0A5C3KE39_COPMA</name>
<feature type="compositionally biased region" description="Low complexity" evidence="1">
    <location>
        <begin position="125"/>
        <end position="136"/>
    </location>
</feature>
<dbReference type="Proteomes" id="UP000307440">
    <property type="component" value="Unassembled WGS sequence"/>
</dbReference>